<dbReference type="Gene3D" id="1.10.287.130">
    <property type="match status" value="1"/>
</dbReference>
<comment type="caution">
    <text evidence="13">The sequence shown here is derived from an EMBL/GenBank/DDBJ whole genome shotgun (WGS) entry which is preliminary data.</text>
</comment>
<dbReference type="PANTHER" id="PTHR24422:SF10">
    <property type="entry name" value="CHEMOTAXIS PROTEIN METHYLTRANSFERASE 2"/>
    <property type="match status" value="1"/>
</dbReference>
<dbReference type="InterPro" id="IPR022642">
    <property type="entry name" value="CheR_C"/>
</dbReference>
<dbReference type="SUPFAM" id="SSF55874">
    <property type="entry name" value="ATPase domain of HSP90 chaperone/DNA topoisomerase II/histidine kinase"/>
    <property type="match status" value="1"/>
</dbReference>
<evidence type="ECO:0000256" key="3">
    <source>
        <dbReference type="ARBA" id="ARBA00022553"/>
    </source>
</evidence>
<proteinExistence type="predicted"/>
<keyword evidence="6" id="KW-0949">S-adenosyl-L-methionine</keyword>
<dbReference type="SMART" id="SM00091">
    <property type="entry name" value="PAS"/>
    <property type="match status" value="3"/>
</dbReference>
<dbReference type="InterPro" id="IPR036097">
    <property type="entry name" value="HisK_dim/P_sf"/>
</dbReference>
<dbReference type="Gene3D" id="3.40.50.180">
    <property type="entry name" value="Methylesterase CheB, C-terminal domain"/>
    <property type="match status" value="1"/>
</dbReference>
<dbReference type="Pfam" id="PF13188">
    <property type="entry name" value="PAS_8"/>
    <property type="match status" value="1"/>
</dbReference>
<evidence type="ECO:0000256" key="8">
    <source>
        <dbReference type="PROSITE-ProRule" id="PRU00050"/>
    </source>
</evidence>
<dbReference type="Gene3D" id="3.30.565.10">
    <property type="entry name" value="Histidine kinase-like ATPase, C-terminal domain"/>
    <property type="match status" value="1"/>
</dbReference>
<dbReference type="Pfam" id="PF08448">
    <property type="entry name" value="PAS_4"/>
    <property type="match status" value="2"/>
</dbReference>
<evidence type="ECO:0000259" key="10">
    <source>
        <dbReference type="PROSITE" id="PS50109"/>
    </source>
</evidence>
<keyword evidence="5" id="KW-0808">Transferase</keyword>
<dbReference type="SUPFAM" id="SSF55785">
    <property type="entry name" value="PYP-like sensor domain (PAS domain)"/>
    <property type="match status" value="2"/>
</dbReference>
<evidence type="ECO:0000313" key="13">
    <source>
        <dbReference type="EMBL" id="GHO97624.1"/>
    </source>
</evidence>
<dbReference type="InterPro" id="IPR022641">
    <property type="entry name" value="CheR_N"/>
</dbReference>
<dbReference type="Pfam" id="PF02518">
    <property type="entry name" value="HATPase_c"/>
    <property type="match status" value="1"/>
</dbReference>
<dbReference type="Pfam" id="PF01739">
    <property type="entry name" value="CheR"/>
    <property type="match status" value="1"/>
</dbReference>
<dbReference type="InterPro" id="IPR000673">
    <property type="entry name" value="Sig_transdc_resp-reg_Me-estase"/>
</dbReference>
<dbReference type="GO" id="GO:0006935">
    <property type="term" value="P:chemotaxis"/>
    <property type="evidence" value="ECO:0007669"/>
    <property type="project" value="UniProtKB-UniRule"/>
</dbReference>
<feature type="active site" evidence="8">
    <location>
        <position position="51"/>
    </location>
</feature>
<dbReference type="InterPro" id="IPR035909">
    <property type="entry name" value="CheB_C"/>
</dbReference>
<evidence type="ECO:0000313" key="14">
    <source>
        <dbReference type="Proteomes" id="UP000597444"/>
    </source>
</evidence>
<comment type="catalytic activity">
    <reaction evidence="2">
        <text>L-glutamyl-[protein] + S-adenosyl-L-methionine = [protein]-L-glutamate 5-O-methyl ester + S-adenosyl-L-homocysteine</text>
        <dbReference type="Rhea" id="RHEA:24452"/>
        <dbReference type="Rhea" id="RHEA-COMP:10208"/>
        <dbReference type="Rhea" id="RHEA-COMP:10311"/>
        <dbReference type="ChEBI" id="CHEBI:29973"/>
        <dbReference type="ChEBI" id="CHEBI:57856"/>
        <dbReference type="ChEBI" id="CHEBI:59789"/>
        <dbReference type="ChEBI" id="CHEBI:82795"/>
        <dbReference type="EC" id="2.1.1.80"/>
    </reaction>
</comment>
<dbReference type="SMART" id="SM00387">
    <property type="entry name" value="HATPase_c"/>
    <property type="match status" value="1"/>
</dbReference>
<dbReference type="RefSeq" id="WP_220208406.1">
    <property type="nucleotide sequence ID" value="NZ_BNJK01000002.1"/>
</dbReference>
<dbReference type="Pfam" id="PF03705">
    <property type="entry name" value="CheR_N"/>
    <property type="match status" value="1"/>
</dbReference>
<dbReference type="InterPro" id="IPR013656">
    <property type="entry name" value="PAS_4"/>
</dbReference>
<dbReference type="PROSITE" id="PS50109">
    <property type="entry name" value="HIS_KIN"/>
    <property type="match status" value="1"/>
</dbReference>
<dbReference type="SUPFAM" id="SSF46966">
    <property type="entry name" value="Spectrin repeat"/>
    <property type="match status" value="1"/>
</dbReference>
<dbReference type="SUPFAM" id="SSF47757">
    <property type="entry name" value="Chemotaxis receptor methyltransferase CheR, N-terminal domain"/>
    <property type="match status" value="1"/>
</dbReference>
<dbReference type="CDD" id="cd16433">
    <property type="entry name" value="CheB"/>
    <property type="match status" value="1"/>
</dbReference>
<keyword evidence="7" id="KW-0418">Kinase</keyword>
<dbReference type="GO" id="GO:0008984">
    <property type="term" value="F:protein-glutamate methylesterase activity"/>
    <property type="evidence" value="ECO:0007669"/>
    <property type="project" value="InterPro"/>
</dbReference>
<feature type="domain" description="Histidine kinase" evidence="10">
    <location>
        <begin position="1034"/>
        <end position="1264"/>
    </location>
</feature>
<dbReference type="InterPro" id="IPR003661">
    <property type="entry name" value="HisK_dim/P_dom"/>
</dbReference>
<gene>
    <name evidence="13" type="ORF">KSF_076720</name>
</gene>
<dbReference type="PROSITE" id="PS50123">
    <property type="entry name" value="CHER"/>
    <property type="match status" value="1"/>
</dbReference>
<accession>A0A8J3ITI2</accession>
<keyword evidence="8" id="KW-0378">Hydrolase</keyword>
<evidence type="ECO:0000256" key="4">
    <source>
        <dbReference type="ARBA" id="ARBA00022603"/>
    </source>
</evidence>
<feature type="active site" evidence="8">
    <location>
        <position position="24"/>
    </location>
</feature>
<dbReference type="GO" id="GO:0005737">
    <property type="term" value="C:cytoplasm"/>
    <property type="evidence" value="ECO:0007669"/>
    <property type="project" value="InterPro"/>
</dbReference>
<dbReference type="InterPro" id="IPR036804">
    <property type="entry name" value="CheR_N_sf"/>
</dbReference>
<dbReference type="InterPro" id="IPR000780">
    <property type="entry name" value="CheR_MeTrfase"/>
</dbReference>
<organism evidence="13 14">
    <name type="scientific">Reticulibacter mediterranei</name>
    <dbReference type="NCBI Taxonomy" id="2778369"/>
    <lineage>
        <taxon>Bacteria</taxon>
        <taxon>Bacillati</taxon>
        <taxon>Chloroflexota</taxon>
        <taxon>Ktedonobacteria</taxon>
        <taxon>Ktedonobacterales</taxon>
        <taxon>Reticulibacteraceae</taxon>
        <taxon>Reticulibacter</taxon>
    </lineage>
</organism>
<dbReference type="PRINTS" id="PR00996">
    <property type="entry name" value="CHERMTFRASE"/>
</dbReference>
<dbReference type="Pfam" id="PF01339">
    <property type="entry name" value="CheB_methylest"/>
    <property type="match status" value="1"/>
</dbReference>
<dbReference type="InterPro" id="IPR000014">
    <property type="entry name" value="PAS"/>
</dbReference>
<evidence type="ECO:0000256" key="5">
    <source>
        <dbReference type="ARBA" id="ARBA00022679"/>
    </source>
</evidence>
<dbReference type="AlphaFoldDB" id="A0A8J3ITI2"/>
<keyword evidence="9" id="KW-0175">Coiled coil</keyword>
<keyword evidence="4" id="KW-0489">Methyltransferase</keyword>
<feature type="domain" description="CheR-type methyltransferase" evidence="12">
    <location>
        <begin position="200"/>
        <end position="475"/>
    </location>
</feature>
<dbReference type="Gene3D" id="1.10.155.10">
    <property type="entry name" value="Chemotaxis receptor methyltransferase CheR, N-terminal domain"/>
    <property type="match status" value="1"/>
</dbReference>
<dbReference type="PROSITE" id="PS50122">
    <property type="entry name" value="CHEB"/>
    <property type="match status" value="1"/>
</dbReference>
<dbReference type="Pfam" id="PF00512">
    <property type="entry name" value="HisKA"/>
    <property type="match status" value="1"/>
</dbReference>
<dbReference type="SMART" id="SM00138">
    <property type="entry name" value="MeTrc"/>
    <property type="match status" value="1"/>
</dbReference>
<dbReference type="InterPro" id="IPR029063">
    <property type="entry name" value="SAM-dependent_MTases_sf"/>
</dbReference>
<evidence type="ECO:0000256" key="7">
    <source>
        <dbReference type="ARBA" id="ARBA00022777"/>
    </source>
</evidence>
<evidence type="ECO:0000256" key="2">
    <source>
        <dbReference type="ARBA" id="ARBA00001541"/>
    </source>
</evidence>
<dbReference type="CDD" id="cd00082">
    <property type="entry name" value="HisKA"/>
    <property type="match status" value="1"/>
</dbReference>
<dbReference type="SUPFAM" id="SSF53335">
    <property type="entry name" value="S-adenosyl-L-methionine-dependent methyltransferases"/>
    <property type="match status" value="1"/>
</dbReference>
<dbReference type="Gene3D" id="3.40.50.150">
    <property type="entry name" value="Vaccinia Virus protein VP39"/>
    <property type="match status" value="1"/>
</dbReference>
<keyword evidence="14" id="KW-1185">Reference proteome</keyword>
<dbReference type="Gene3D" id="3.30.450.20">
    <property type="entry name" value="PAS domain"/>
    <property type="match status" value="3"/>
</dbReference>
<feature type="domain" description="CheB-type methylesterase" evidence="11">
    <location>
        <begin position="15"/>
        <end position="171"/>
    </location>
</feature>
<dbReference type="EMBL" id="BNJK01000002">
    <property type="protein sequence ID" value="GHO97624.1"/>
    <property type="molecule type" value="Genomic_DNA"/>
</dbReference>
<evidence type="ECO:0000256" key="9">
    <source>
        <dbReference type="SAM" id="Coils"/>
    </source>
</evidence>
<evidence type="ECO:0008006" key="15">
    <source>
        <dbReference type="Google" id="ProtNLM"/>
    </source>
</evidence>
<comment type="catalytic activity">
    <reaction evidence="1">
        <text>ATP + protein L-histidine = ADP + protein N-phospho-L-histidine.</text>
        <dbReference type="EC" id="2.7.13.3"/>
    </reaction>
</comment>
<name>A0A8J3ITI2_9CHLR</name>
<evidence type="ECO:0000259" key="12">
    <source>
        <dbReference type="PROSITE" id="PS50123"/>
    </source>
</evidence>
<dbReference type="PANTHER" id="PTHR24422">
    <property type="entry name" value="CHEMOTAXIS PROTEIN METHYLTRANSFERASE"/>
    <property type="match status" value="1"/>
</dbReference>
<feature type="coiled-coil region" evidence="9">
    <location>
        <begin position="650"/>
        <end position="768"/>
    </location>
</feature>
<dbReference type="GO" id="GO:0008983">
    <property type="term" value="F:protein-glutamate O-methyltransferase activity"/>
    <property type="evidence" value="ECO:0007669"/>
    <property type="project" value="UniProtKB-EC"/>
</dbReference>
<dbReference type="SMART" id="SM00388">
    <property type="entry name" value="HisKA"/>
    <property type="match status" value="1"/>
</dbReference>
<dbReference type="InterPro" id="IPR035965">
    <property type="entry name" value="PAS-like_dom_sf"/>
</dbReference>
<evidence type="ECO:0000259" key="11">
    <source>
        <dbReference type="PROSITE" id="PS50122"/>
    </source>
</evidence>
<dbReference type="InterPro" id="IPR050903">
    <property type="entry name" value="Bact_Chemotaxis_MeTrfase"/>
</dbReference>
<dbReference type="GO" id="GO:0000156">
    <property type="term" value="F:phosphorelay response regulator activity"/>
    <property type="evidence" value="ECO:0007669"/>
    <property type="project" value="InterPro"/>
</dbReference>
<keyword evidence="8" id="KW-0145">Chemotaxis</keyword>
<dbReference type="InterPro" id="IPR003594">
    <property type="entry name" value="HATPase_dom"/>
</dbReference>
<dbReference type="GO" id="GO:0000155">
    <property type="term" value="F:phosphorelay sensor kinase activity"/>
    <property type="evidence" value="ECO:0007669"/>
    <property type="project" value="InterPro"/>
</dbReference>
<dbReference type="SUPFAM" id="SSF52738">
    <property type="entry name" value="Methylesterase CheB, C-terminal domain"/>
    <property type="match status" value="1"/>
</dbReference>
<evidence type="ECO:0000256" key="1">
    <source>
        <dbReference type="ARBA" id="ARBA00000085"/>
    </source>
</evidence>
<protein>
    <recommendedName>
        <fullName evidence="15">PAS domain-containing protein</fullName>
    </recommendedName>
</protein>
<sequence length="1264" mass="143634">MSMSENDVEKVDAVPGDLVVVGSSAGGVEALSIFVGTLPLDFPAPIVLAQHLDPSHPSTLDMILQRRTRLPVEVVMSSTQMQNGYIYVVPSNRHVSIRDHQVEVRDDRAKRPRPSVDTLLSTASESYGDHLIAVILTGSGSDGAVGAVDVKNAGGIVIVQDPQTARYPSMPLALPPTVVDFEVNIDQIGPLLYDLLTGVNIPQTEERTEDVLREILGLVSRQASIDFRPYKTSTILRRIGRRMTVTHNRSMREYAEYLKNSPEEVGQLVKAFLINVTQFFRDREAFAYLKNEIMPTLIATARGRDRVLRFWAAGCATGEEPYSLAMLITDLLGAELPEWSVKIFATDLDEAAINFARRGLYSDSMLKGMPTEYRDRFFERVDHGYRISKTLRQMIIFGQQDLSRSAPFPRIDLALCRNVLIYFTPELQEYVLNQFAFSLSPSGYLFLGKAETVRSIQSFYELVNKQWKVYRCTGNALPSMRRQTLMNVDMNAPRLEGAAINRQHRTIGKQPVDQEPPAPSLEIGQLHRFNELLLRFLPIGVVVIDRTYRILTANGAARRLLGLRHVAAEQDFLHAVRGIPYYESRAAIDSAFRDRSTTQLPEIELDASAGGNGRYISLSISFMQLENGSPDLATICVTDVTQQVQVRQQLETVQAEQTQLMNELSTANKRLSEMNKELIDANEELQVSNEELVLTHEELQASIEEFETTNEELQATNEELETNNEELQATNEELETTNDELRARTGELQELTSILESERRRLSEMVELAPFYILVLRGPTLIVEAYNPRYARLLDARAVQGRPLDEVLDLFWESGVEIVHRARDAYRLDMVLTTPRMLTHLPNPQVGRQEYYFTYTIVPSHDANGKVDGVIIYTLDETEQRWREMEEERERLKLIFQNFSTAALALFDAETGELMMGSPRYLDIVSRLRDLSPQSLIGRRWHDITFITSDEQIEQFWQQVVKECTPVRIPELSYRPSPDSEEIIWDYNLMPLLDQEHNDVVRFVLVSAVEVTEQVQARKELEQLDTMKDEFFSLVTHELRNPLTTIHGNAQLLQRALQRQYEAGEQGTTHERNIEQEQTSLDRIVHQTSRMRKLIEEMLDVPRIHRGMFALHDRETVDIVALVREVVEQITSSDHTLLLEADEQPIHVSIDVSRIEQVLHNLIGNALKYSPDSTKITVAVAKNAEQPDEVVVSIHDEGSGISEEEQEHIFERFYRGHRSTNGSEKGLGLGLYISHEIITQQGGRMWLESTPGDGSTFYFSLPLQ</sequence>
<dbReference type="SUPFAM" id="SSF47384">
    <property type="entry name" value="Homodimeric domain of signal transducing histidine kinase"/>
    <property type="match status" value="1"/>
</dbReference>
<keyword evidence="3" id="KW-0597">Phosphoprotein</keyword>
<reference evidence="13" key="1">
    <citation type="submission" date="2020-10" db="EMBL/GenBank/DDBJ databases">
        <title>Taxonomic study of unclassified bacteria belonging to the class Ktedonobacteria.</title>
        <authorList>
            <person name="Yabe S."/>
            <person name="Wang C.M."/>
            <person name="Zheng Y."/>
            <person name="Sakai Y."/>
            <person name="Cavaletti L."/>
            <person name="Monciardini P."/>
            <person name="Donadio S."/>
        </authorList>
    </citation>
    <scope>NUCLEOTIDE SEQUENCE</scope>
    <source>
        <strain evidence="13">ID150040</strain>
    </source>
</reference>
<dbReference type="GO" id="GO:0032259">
    <property type="term" value="P:methylation"/>
    <property type="evidence" value="ECO:0007669"/>
    <property type="project" value="UniProtKB-KW"/>
</dbReference>
<dbReference type="InterPro" id="IPR036890">
    <property type="entry name" value="HATPase_C_sf"/>
</dbReference>
<dbReference type="CDD" id="cd00075">
    <property type="entry name" value="HATPase"/>
    <property type="match status" value="1"/>
</dbReference>
<dbReference type="FunFam" id="3.30.565.10:FF:000006">
    <property type="entry name" value="Sensor histidine kinase WalK"/>
    <property type="match status" value="1"/>
</dbReference>
<dbReference type="Proteomes" id="UP000597444">
    <property type="component" value="Unassembled WGS sequence"/>
</dbReference>
<feature type="active site" evidence="8">
    <location>
        <position position="142"/>
    </location>
</feature>
<dbReference type="InterPro" id="IPR005467">
    <property type="entry name" value="His_kinase_dom"/>
</dbReference>
<evidence type="ECO:0000256" key="6">
    <source>
        <dbReference type="ARBA" id="ARBA00022691"/>
    </source>
</evidence>